<dbReference type="AlphaFoldDB" id="D9SKR2"/>
<dbReference type="Proteomes" id="UP000002730">
    <property type="component" value="Chromosome"/>
</dbReference>
<keyword evidence="10" id="KW-1185">Reference proteome</keyword>
<dbReference type="InterPro" id="IPR036938">
    <property type="entry name" value="PAP2/HPO_sf"/>
</dbReference>
<keyword evidence="4" id="KW-0378">Hydrolase</keyword>
<evidence type="ECO:0000256" key="7">
    <source>
        <dbReference type="SAM" id="Phobius"/>
    </source>
</evidence>
<accession>D9SKR2</accession>
<dbReference type="GO" id="GO:0005886">
    <property type="term" value="C:plasma membrane"/>
    <property type="evidence" value="ECO:0007669"/>
    <property type="project" value="UniProtKB-SubCell"/>
</dbReference>
<dbReference type="HOGENOM" id="CLU_072573_10_2_9"/>
<evidence type="ECO:0000256" key="4">
    <source>
        <dbReference type="ARBA" id="ARBA00022801"/>
    </source>
</evidence>
<organism evidence="9 10">
    <name type="scientific">Clostridium cellulovorans (strain ATCC 35296 / DSM 3052 / OCM 3 / 743B)</name>
    <dbReference type="NCBI Taxonomy" id="573061"/>
    <lineage>
        <taxon>Bacteria</taxon>
        <taxon>Bacillati</taxon>
        <taxon>Bacillota</taxon>
        <taxon>Clostridia</taxon>
        <taxon>Eubacteriales</taxon>
        <taxon>Clostridiaceae</taxon>
        <taxon>Clostridium</taxon>
    </lineage>
</organism>
<feature type="transmembrane region" description="Helical" evidence="7">
    <location>
        <begin position="34"/>
        <end position="55"/>
    </location>
</feature>
<evidence type="ECO:0000256" key="1">
    <source>
        <dbReference type="ARBA" id="ARBA00004651"/>
    </source>
</evidence>
<feature type="transmembrane region" description="Helical" evidence="7">
    <location>
        <begin position="115"/>
        <end position="143"/>
    </location>
</feature>
<gene>
    <name evidence="9" type="ordered locus">Clocel_3814</name>
</gene>
<evidence type="ECO:0000313" key="9">
    <source>
        <dbReference type="EMBL" id="ADL53484.1"/>
    </source>
</evidence>
<feature type="domain" description="Phosphatidic acid phosphatase type 2/haloperoxidase" evidence="8">
    <location>
        <begin position="61"/>
        <end position="170"/>
    </location>
</feature>
<dbReference type="KEGG" id="ccb:Clocel_3814"/>
<evidence type="ECO:0000256" key="6">
    <source>
        <dbReference type="ARBA" id="ARBA00023136"/>
    </source>
</evidence>
<dbReference type="SUPFAM" id="SSF48317">
    <property type="entry name" value="Acid phosphatase/Vanadium-dependent haloperoxidase"/>
    <property type="match status" value="1"/>
</dbReference>
<dbReference type="SMART" id="SM00014">
    <property type="entry name" value="acidPPc"/>
    <property type="match status" value="1"/>
</dbReference>
<keyword evidence="3 7" id="KW-0812">Transmembrane</keyword>
<keyword evidence="5 7" id="KW-1133">Transmembrane helix</keyword>
<keyword evidence="6 7" id="KW-0472">Membrane</keyword>
<evidence type="ECO:0000256" key="2">
    <source>
        <dbReference type="ARBA" id="ARBA00022475"/>
    </source>
</evidence>
<reference evidence="9 10" key="1">
    <citation type="submission" date="2010-08" db="EMBL/GenBank/DDBJ databases">
        <title>Complete sequence of Clostridium cellulovorans 743B.</title>
        <authorList>
            <consortium name="US DOE Joint Genome Institute"/>
            <person name="Lucas S."/>
            <person name="Copeland A."/>
            <person name="Lapidus A."/>
            <person name="Cheng J.-F."/>
            <person name="Bruce D."/>
            <person name="Goodwin L."/>
            <person name="Pitluck S."/>
            <person name="Chertkov O."/>
            <person name="Detter J.C."/>
            <person name="Han C."/>
            <person name="Tapia R."/>
            <person name="Land M."/>
            <person name="Hauser L."/>
            <person name="Chang Y.-J."/>
            <person name="Jeffries C."/>
            <person name="Kyrpides N."/>
            <person name="Ivanova N."/>
            <person name="Mikhailova N."/>
            <person name="Hemme C.L."/>
            <person name="Woyke T."/>
        </authorList>
    </citation>
    <scope>NUCLEOTIDE SEQUENCE [LARGE SCALE GENOMIC DNA]</scope>
    <source>
        <strain evidence="10">ATCC 35296 / DSM 3052 / OCM 3 / 743B</strain>
    </source>
</reference>
<evidence type="ECO:0000313" key="10">
    <source>
        <dbReference type="Proteomes" id="UP000002730"/>
    </source>
</evidence>
<dbReference type="RefSeq" id="WP_010073824.1">
    <property type="nucleotide sequence ID" value="NC_014393.1"/>
</dbReference>
<name>D9SKR2_CLOC7</name>
<dbReference type="EMBL" id="CP002160">
    <property type="protein sequence ID" value="ADL53484.1"/>
    <property type="molecule type" value="Genomic_DNA"/>
</dbReference>
<feature type="transmembrane region" description="Helical" evidence="7">
    <location>
        <begin position="61"/>
        <end position="79"/>
    </location>
</feature>
<sequence length="175" mass="19522">MKKFASFLKKDALLLEKINASLRSPFMDWFMPKITYLGTFYASLIILCLILISTIEDKIPFSLTLVISMVLTSAVTQGVKRTVNRNRPYNVLLNLTVSKIGIDKYSFPSGHTSNAFALAVITFCFFPYIGVLALFLAILVALSRMYLGVHYPTDVAIGFIIGTLSSLIIYFCLIV</sequence>
<evidence type="ECO:0000259" key="8">
    <source>
        <dbReference type="SMART" id="SM00014"/>
    </source>
</evidence>
<dbReference type="PANTHER" id="PTHR14969:SF62">
    <property type="entry name" value="DECAPRENYLPHOSPHORYL-5-PHOSPHORIBOSE PHOSPHATASE RV3807C-RELATED"/>
    <property type="match status" value="1"/>
</dbReference>
<dbReference type="Pfam" id="PF01569">
    <property type="entry name" value="PAP2"/>
    <property type="match status" value="1"/>
</dbReference>
<feature type="transmembrane region" description="Helical" evidence="7">
    <location>
        <begin position="155"/>
        <end position="174"/>
    </location>
</feature>
<evidence type="ECO:0000256" key="5">
    <source>
        <dbReference type="ARBA" id="ARBA00022989"/>
    </source>
</evidence>
<comment type="subcellular location">
    <subcellularLocation>
        <location evidence="1">Cell membrane</location>
        <topology evidence="1">Multi-pass membrane protein</topology>
    </subcellularLocation>
</comment>
<dbReference type="PANTHER" id="PTHR14969">
    <property type="entry name" value="SPHINGOSINE-1-PHOSPHATE PHOSPHOHYDROLASE"/>
    <property type="match status" value="1"/>
</dbReference>
<dbReference type="eggNOG" id="COG0671">
    <property type="taxonomic scope" value="Bacteria"/>
</dbReference>
<dbReference type="InterPro" id="IPR000326">
    <property type="entry name" value="PAP2/HPO"/>
</dbReference>
<dbReference type="OrthoDB" id="9789113at2"/>
<proteinExistence type="predicted"/>
<dbReference type="Gene3D" id="1.20.144.10">
    <property type="entry name" value="Phosphatidic acid phosphatase type 2/haloperoxidase"/>
    <property type="match status" value="2"/>
</dbReference>
<protein>
    <submittedName>
        <fullName evidence="9">Phosphoesterase PA-phosphatase related</fullName>
    </submittedName>
</protein>
<dbReference type="STRING" id="573061.Clocel_3814"/>
<evidence type="ECO:0000256" key="3">
    <source>
        <dbReference type="ARBA" id="ARBA00022692"/>
    </source>
</evidence>
<keyword evidence="2" id="KW-1003">Cell membrane</keyword>
<dbReference type="GO" id="GO:0016787">
    <property type="term" value="F:hydrolase activity"/>
    <property type="evidence" value="ECO:0007669"/>
    <property type="project" value="UniProtKB-KW"/>
</dbReference>